<reference evidence="9 10" key="1">
    <citation type="journal article" date="2017" name="BMC Genomics">
        <title>Genome sequencing of 39 Akkermansia muciniphila isolates reveals its population structure, genomic and functional diverisity, and global distribution in mammalian gut microbiotas.</title>
        <authorList>
            <person name="Guo X."/>
            <person name="Li S."/>
            <person name="Zhang J."/>
            <person name="Wu F."/>
            <person name="Li X."/>
            <person name="Wu D."/>
            <person name="Zhang M."/>
            <person name="Ou Z."/>
            <person name="Jie Z."/>
            <person name="Yan Q."/>
            <person name="Li P."/>
            <person name="Yi J."/>
            <person name="Peng Y."/>
        </authorList>
    </citation>
    <scope>NUCLEOTIDE SEQUENCE [LARGE SCALE GENOMIC DNA]</scope>
    <source>
        <strain evidence="8 10">GP28</strain>
        <strain evidence="7 9">GP43</strain>
    </source>
</reference>
<evidence type="ECO:0000256" key="1">
    <source>
        <dbReference type="ARBA" id="ARBA00004651"/>
    </source>
</evidence>
<feature type="transmembrane region" description="Helical" evidence="6">
    <location>
        <begin position="85"/>
        <end position="104"/>
    </location>
</feature>
<feature type="transmembrane region" description="Helical" evidence="6">
    <location>
        <begin position="363"/>
        <end position="381"/>
    </location>
</feature>
<dbReference type="Pfam" id="PF03739">
    <property type="entry name" value="LptF_LptG"/>
    <property type="match status" value="1"/>
</dbReference>
<dbReference type="Proteomes" id="UP000236075">
    <property type="component" value="Unassembled WGS sequence"/>
</dbReference>
<feature type="transmembrane region" description="Helical" evidence="6">
    <location>
        <begin position="12"/>
        <end position="29"/>
    </location>
</feature>
<feature type="transmembrane region" description="Helical" evidence="6">
    <location>
        <begin position="124"/>
        <end position="152"/>
    </location>
</feature>
<dbReference type="PANTHER" id="PTHR33529">
    <property type="entry name" value="SLR0882 PROTEIN-RELATED"/>
    <property type="match status" value="1"/>
</dbReference>
<evidence type="ECO:0000256" key="5">
    <source>
        <dbReference type="ARBA" id="ARBA00023136"/>
    </source>
</evidence>
<dbReference type="Proteomes" id="UP000235914">
    <property type="component" value="Unassembled WGS sequence"/>
</dbReference>
<accession>A0A2N8I311</accession>
<evidence type="ECO:0000256" key="6">
    <source>
        <dbReference type="SAM" id="Phobius"/>
    </source>
</evidence>
<dbReference type="PANTHER" id="PTHR33529:SF2">
    <property type="entry name" value="LIPOPOLYSACCHARIDE EXPORT SYSTEM PERMEASE PROTEIN LPTG"/>
    <property type="match status" value="1"/>
</dbReference>
<dbReference type="AlphaFoldDB" id="A0A2N8I311"/>
<feature type="transmembrane region" description="Helical" evidence="6">
    <location>
        <begin position="421"/>
        <end position="439"/>
    </location>
</feature>
<sequence length="464" mass="52865">MAIQARHFRQWSAFLLLLALGGAAAWFLMPREWSQMQWEIPGTPSEYPLSQLLRPWLILLGCFLPALGMFLYNRSSILDKYVARTWFTAFIMCTAILTLIYIIGDFADNVGDLMNLDAPLMGTFRFYLSQLPMILNLILPYTLLLGTLWALTKLSSSSEITGMLQSGRSLLRINTPIIIGAVFASIYFGIFGFHWAPNSALYRKLMFSSLSQNKNNHASQSTIYKNDAESRIWYLGNPPGIDSPGNPFRQVRVEQFSAPGKMKYELFADEATWDPASRTWTFRQAIKRNYSQEEPRQLHDVPVFAGQEYQTLKEHYPETPWQLISPNVRVDTQGTPALQELIKSGTTNARYLRSLQTEWHVRIARIFSCIILTFIAIPSAITFQRRSAMSGIGIALFLAAAMLFLYEFFPTLASAGYLPTWLGAWMPNIIYTIIAIRLFQTKLAHRSFSELLRGLKKTPVHDHS</sequence>
<evidence type="ECO:0000256" key="3">
    <source>
        <dbReference type="ARBA" id="ARBA00022692"/>
    </source>
</evidence>
<comment type="subcellular location">
    <subcellularLocation>
        <location evidence="1">Cell membrane</location>
        <topology evidence="1">Multi-pass membrane protein</topology>
    </subcellularLocation>
</comment>
<protein>
    <submittedName>
        <fullName evidence="8">YjgP/YjgQ family permease</fullName>
    </submittedName>
</protein>
<name>A0A2N8I311_9BACT</name>
<dbReference type="EMBL" id="PJKN01000001">
    <property type="protein sequence ID" value="PNC57861.1"/>
    <property type="molecule type" value="Genomic_DNA"/>
</dbReference>
<organism evidence="8 10">
    <name type="scientific">Akkermansia muciniphila</name>
    <dbReference type="NCBI Taxonomy" id="239935"/>
    <lineage>
        <taxon>Bacteria</taxon>
        <taxon>Pseudomonadati</taxon>
        <taxon>Verrucomicrobiota</taxon>
        <taxon>Verrucomicrobiia</taxon>
        <taxon>Verrucomicrobiales</taxon>
        <taxon>Akkermansiaceae</taxon>
        <taxon>Akkermansia</taxon>
    </lineage>
</organism>
<dbReference type="RefSeq" id="WP_042448133.1">
    <property type="nucleotide sequence ID" value="NZ_CP024738.1"/>
</dbReference>
<feature type="transmembrane region" description="Helical" evidence="6">
    <location>
        <begin position="388"/>
        <end position="409"/>
    </location>
</feature>
<feature type="transmembrane region" description="Helical" evidence="6">
    <location>
        <begin position="53"/>
        <end position="73"/>
    </location>
</feature>
<proteinExistence type="predicted"/>
<feature type="transmembrane region" description="Helical" evidence="6">
    <location>
        <begin position="173"/>
        <end position="196"/>
    </location>
</feature>
<evidence type="ECO:0000313" key="10">
    <source>
        <dbReference type="Proteomes" id="UP000236075"/>
    </source>
</evidence>
<evidence type="ECO:0000313" key="8">
    <source>
        <dbReference type="EMBL" id="PND03988.1"/>
    </source>
</evidence>
<evidence type="ECO:0000313" key="9">
    <source>
        <dbReference type="Proteomes" id="UP000235914"/>
    </source>
</evidence>
<evidence type="ECO:0000313" key="7">
    <source>
        <dbReference type="EMBL" id="PNC57861.1"/>
    </source>
</evidence>
<comment type="caution">
    <text evidence="8">The sequence shown here is derived from an EMBL/GenBank/DDBJ whole genome shotgun (WGS) entry which is preliminary data.</text>
</comment>
<dbReference type="GO" id="GO:0043190">
    <property type="term" value="C:ATP-binding cassette (ABC) transporter complex"/>
    <property type="evidence" value="ECO:0007669"/>
    <property type="project" value="TreeGrafter"/>
</dbReference>
<keyword evidence="3 6" id="KW-0812">Transmembrane</keyword>
<dbReference type="GO" id="GO:0015920">
    <property type="term" value="P:lipopolysaccharide transport"/>
    <property type="evidence" value="ECO:0007669"/>
    <property type="project" value="TreeGrafter"/>
</dbReference>
<dbReference type="EMBL" id="PJLB01000005">
    <property type="protein sequence ID" value="PND03988.1"/>
    <property type="molecule type" value="Genomic_DNA"/>
</dbReference>
<evidence type="ECO:0000256" key="4">
    <source>
        <dbReference type="ARBA" id="ARBA00022989"/>
    </source>
</evidence>
<gene>
    <name evidence="8" type="ORF">CXT95_04240</name>
    <name evidence="7" type="ORF">CXU09_02030</name>
</gene>
<keyword evidence="4 6" id="KW-1133">Transmembrane helix</keyword>
<keyword evidence="2" id="KW-1003">Cell membrane</keyword>
<evidence type="ECO:0000256" key="2">
    <source>
        <dbReference type="ARBA" id="ARBA00022475"/>
    </source>
</evidence>
<dbReference type="InterPro" id="IPR005495">
    <property type="entry name" value="LptG/LptF_permease"/>
</dbReference>
<keyword evidence="5 6" id="KW-0472">Membrane</keyword>